<keyword evidence="3" id="KW-0805">Transcription regulation</keyword>
<organism evidence="7 8">
    <name type="scientific">Mycolicibacterium neoaurum</name>
    <name type="common">Mycobacterium neoaurum</name>
    <dbReference type="NCBI Taxonomy" id="1795"/>
    <lineage>
        <taxon>Bacteria</taxon>
        <taxon>Bacillati</taxon>
        <taxon>Actinomycetota</taxon>
        <taxon>Actinomycetes</taxon>
        <taxon>Mycobacteriales</taxon>
        <taxon>Mycobacteriaceae</taxon>
        <taxon>Mycolicibacterium</taxon>
    </lineage>
</organism>
<dbReference type="GO" id="GO:0003677">
    <property type="term" value="F:DNA binding"/>
    <property type="evidence" value="ECO:0007669"/>
    <property type="project" value="UniProtKB-KW"/>
</dbReference>
<evidence type="ECO:0000256" key="2">
    <source>
        <dbReference type="ARBA" id="ARBA00022898"/>
    </source>
</evidence>
<dbReference type="GO" id="GO:0003700">
    <property type="term" value="F:DNA-binding transcription factor activity"/>
    <property type="evidence" value="ECO:0007669"/>
    <property type="project" value="InterPro"/>
</dbReference>
<dbReference type="PANTHER" id="PTHR46577:SF1">
    <property type="entry name" value="HTH-TYPE TRANSCRIPTIONAL REGULATORY PROTEIN GABR"/>
    <property type="match status" value="1"/>
</dbReference>
<dbReference type="SUPFAM" id="SSF53383">
    <property type="entry name" value="PLP-dependent transferases"/>
    <property type="match status" value="1"/>
</dbReference>
<dbReference type="Gene3D" id="3.40.640.10">
    <property type="entry name" value="Type I PLP-dependent aspartate aminotransferase-like (Major domain)"/>
    <property type="match status" value="1"/>
</dbReference>
<dbReference type="EMBL" id="LK021337">
    <property type="protein sequence ID" value="CDQ43301.1"/>
    <property type="molecule type" value="Genomic_DNA"/>
</dbReference>
<dbReference type="GO" id="GO:0030170">
    <property type="term" value="F:pyridoxal phosphate binding"/>
    <property type="evidence" value="ECO:0007669"/>
    <property type="project" value="InterPro"/>
</dbReference>
<dbReference type="CDD" id="cd00609">
    <property type="entry name" value="AAT_like"/>
    <property type="match status" value="1"/>
</dbReference>
<evidence type="ECO:0000259" key="6">
    <source>
        <dbReference type="PROSITE" id="PS50949"/>
    </source>
</evidence>
<dbReference type="InterPro" id="IPR015424">
    <property type="entry name" value="PyrdxlP-dep_Trfase"/>
</dbReference>
<dbReference type="InterPro" id="IPR036388">
    <property type="entry name" value="WH-like_DNA-bd_sf"/>
</dbReference>
<comment type="similarity">
    <text evidence="1">In the C-terminal section; belongs to the class-I pyridoxal-phosphate-dependent aminotransferase family.</text>
</comment>
<gene>
    <name evidence="7" type="ORF">BN1047_01166</name>
</gene>
<dbReference type="SMART" id="SM00345">
    <property type="entry name" value="HTH_GNTR"/>
    <property type="match status" value="1"/>
</dbReference>
<accession>A0AAV2WGI1</accession>
<evidence type="ECO:0000313" key="7">
    <source>
        <dbReference type="EMBL" id="CDQ43301.1"/>
    </source>
</evidence>
<name>A0AAV2WGI1_MYCNE</name>
<dbReference type="InterPro" id="IPR004839">
    <property type="entry name" value="Aminotransferase_I/II_large"/>
</dbReference>
<reference evidence="7" key="1">
    <citation type="submission" date="2014-05" db="EMBL/GenBank/DDBJ databases">
        <authorList>
            <person name="Urmite Genomes"/>
        </authorList>
    </citation>
    <scope>NUCLEOTIDE SEQUENCE</scope>
    <source>
        <strain evidence="7">DSM 44074</strain>
    </source>
</reference>
<evidence type="ECO:0000313" key="8">
    <source>
        <dbReference type="Proteomes" id="UP000028864"/>
    </source>
</evidence>
<dbReference type="Pfam" id="PF00155">
    <property type="entry name" value="Aminotran_1_2"/>
    <property type="match status" value="1"/>
</dbReference>
<dbReference type="RefSeq" id="WP_030133666.1">
    <property type="nucleotide sequence ID" value="NZ_JAKNRE010000008.1"/>
</dbReference>
<proteinExistence type="inferred from homology"/>
<dbReference type="Gene3D" id="1.10.10.10">
    <property type="entry name" value="Winged helix-like DNA-binding domain superfamily/Winged helix DNA-binding domain"/>
    <property type="match status" value="1"/>
</dbReference>
<evidence type="ECO:0000256" key="4">
    <source>
        <dbReference type="ARBA" id="ARBA00023125"/>
    </source>
</evidence>
<evidence type="ECO:0000256" key="3">
    <source>
        <dbReference type="ARBA" id="ARBA00023015"/>
    </source>
</evidence>
<dbReference type="AlphaFoldDB" id="A0AAV2WGI1"/>
<dbReference type="InterPro" id="IPR000524">
    <property type="entry name" value="Tscrpt_reg_HTH_GntR"/>
</dbReference>
<dbReference type="InterPro" id="IPR036390">
    <property type="entry name" value="WH_DNA-bd_sf"/>
</dbReference>
<dbReference type="SUPFAM" id="SSF46785">
    <property type="entry name" value="Winged helix' DNA-binding domain"/>
    <property type="match status" value="1"/>
</dbReference>
<feature type="domain" description="HTH gntR-type" evidence="6">
    <location>
        <begin position="3"/>
        <end position="71"/>
    </location>
</feature>
<dbReference type="Proteomes" id="UP000028864">
    <property type="component" value="Unassembled WGS sequence"/>
</dbReference>
<dbReference type="InterPro" id="IPR015421">
    <property type="entry name" value="PyrdxlP-dep_Trfase_major"/>
</dbReference>
<evidence type="ECO:0000256" key="5">
    <source>
        <dbReference type="ARBA" id="ARBA00023163"/>
    </source>
</evidence>
<reference evidence="7" key="2">
    <citation type="submission" date="2015-09" db="EMBL/GenBank/DDBJ databases">
        <title>Draft genome sequence of Mycobacterium neoaurum DSM 44074.</title>
        <authorList>
            <person name="Croce O."/>
            <person name="Robert C."/>
            <person name="Raoult D."/>
            <person name="Drancourt M."/>
        </authorList>
    </citation>
    <scope>NUCLEOTIDE SEQUENCE</scope>
    <source>
        <strain evidence="7">DSM 44074</strain>
    </source>
</reference>
<dbReference type="Pfam" id="PF00392">
    <property type="entry name" value="GntR"/>
    <property type="match status" value="1"/>
</dbReference>
<keyword evidence="2" id="KW-0663">Pyridoxal phosphate</keyword>
<sequence length="444" mass="47862">MRPATYKQLVDRYAGAIRRGELISGAKLPAHRTLAREHGIALATASRVYAELTAMGLVVGEPGRGTFVRDQSGYAGIDADRRLPSDRLADLSFNQPRADAPTPMLRDALRQLSTSGNLESILYQQPAGGRRHERSAVATHLLDRGIDITPDSVFLTNGAQQALDVTLITTTRPGDVIAADALTYPGLKLLAAARALEIVPIPLCGDGPDLAGLDSLCATRSVRAVYLMPTVHNPLGWTLDLAHREHLVDIARRHDALLIEDGTYAFLDVDAPAALQTMAPERTFHLASLSKSVATGLRFGYLVAPEVYATRVTSGLRATGWGVPSVVTALATGWIADGTVARLEAVRRDDARVRQEIARNALRELTYRAHPVSMFGWLELPGEVRADLAATHLARTGILVSTADAFDTTGHWPHALRLALATAAIDELGEVLETLRTTVLSVPW</sequence>
<evidence type="ECO:0000256" key="1">
    <source>
        <dbReference type="ARBA" id="ARBA00005384"/>
    </source>
</evidence>
<keyword evidence="5" id="KW-0804">Transcription</keyword>
<dbReference type="PANTHER" id="PTHR46577">
    <property type="entry name" value="HTH-TYPE TRANSCRIPTIONAL REGULATORY PROTEIN GABR"/>
    <property type="match status" value="1"/>
</dbReference>
<dbReference type="InterPro" id="IPR051446">
    <property type="entry name" value="HTH_trans_reg/aminotransferase"/>
</dbReference>
<keyword evidence="4" id="KW-0238">DNA-binding</keyword>
<dbReference type="InterPro" id="IPR015422">
    <property type="entry name" value="PyrdxlP-dep_Trfase_small"/>
</dbReference>
<protein>
    <submittedName>
        <fullName evidence="7">GntR family transcriptional regulator</fullName>
    </submittedName>
</protein>
<dbReference type="PROSITE" id="PS50949">
    <property type="entry name" value="HTH_GNTR"/>
    <property type="match status" value="1"/>
</dbReference>
<dbReference type="Gene3D" id="3.90.1150.10">
    <property type="entry name" value="Aspartate Aminotransferase, domain 1"/>
    <property type="match status" value="1"/>
</dbReference>
<dbReference type="CDD" id="cd07377">
    <property type="entry name" value="WHTH_GntR"/>
    <property type="match status" value="1"/>
</dbReference>